<protein>
    <submittedName>
        <fullName evidence="1">Uncharacterized protein</fullName>
    </submittedName>
</protein>
<dbReference type="AlphaFoldDB" id="A0A6C0DFJ5"/>
<sequence>MSDHVMMIVKFQDKSDPTKEHFVALSSETSDLSEDSMWDIGHRYIGFQAPNIRWTIFGKAKSIIITECTLPLSDRLNNIVFKPVYRRWTDCENDEFLDGADPIEPFLLDQPMSEGYVFAKHYIIPSCS</sequence>
<proteinExistence type="predicted"/>
<accession>A0A6C0DFJ5</accession>
<reference evidence="1" key="1">
    <citation type="journal article" date="2020" name="Nature">
        <title>Giant virus diversity and host interactions through global metagenomics.</title>
        <authorList>
            <person name="Schulz F."/>
            <person name="Roux S."/>
            <person name="Paez-Espino D."/>
            <person name="Jungbluth S."/>
            <person name="Walsh D.A."/>
            <person name="Denef V.J."/>
            <person name="McMahon K.D."/>
            <person name="Konstantinidis K.T."/>
            <person name="Eloe-Fadrosh E.A."/>
            <person name="Kyrpides N.C."/>
            <person name="Woyke T."/>
        </authorList>
    </citation>
    <scope>NUCLEOTIDE SEQUENCE</scope>
    <source>
        <strain evidence="1">GVMAG-M-3300023174-176</strain>
    </source>
</reference>
<dbReference type="EMBL" id="MN739613">
    <property type="protein sequence ID" value="QHT15736.1"/>
    <property type="molecule type" value="Genomic_DNA"/>
</dbReference>
<name>A0A6C0DFJ5_9ZZZZ</name>
<organism evidence="1">
    <name type="scientific">viral metagenome</name>
    <dbReference type="NCBI Taxonomy" id="1070528"/>
    <lineage>
        <taxon>unclassified sequences</taxon>
        <taxon>metagenomes</taxon>
        <taxon>organismal metagenomes</taxon>
    </lineage>
</organism>
<evidence type="ECO:0000313" key="1">
    <source>
        <dbReference type="EMBL" id="QHT15736.1"/>
    </source>
</evidence>